<name>A0A0A2V1D0_PARBA</name>
<keyword evidence="2" id="KW-1185">Reference proteome</keyword>
<reference evidence="1 2" key="1">
    <citation type="journal article" date="2011" name="PLoS Genet.">
        <title>Comparative genomic analysis of human fungal pathogens causing paracoccidioidomycosis.</title>
        <authorList>
            <person name="Desjardins C.A."/>
            <person name="Champion M.D."/>
            <person name="Holder J.W."/>
            <person name="Muszewska A."/>
            <person name="Goldberg J."/>
            <person name="Bailao A.M."/>
            <person name="Brigido M.M."/>
            <person name="Ferreira M.E."/>
            <person name="Garcia A.M."/>
            <person name="Grynberg M."/>
            <person name="Gujja S."/>
            <person name="Heiman D.I."/>
            <person name="Henn M.R."/>
            <person name="Kodira C.D."/>
            <person name="Leon-Narvaez H."/>
            <person name="Longo L.V."/>
            <person name="Ma L.J."/>
            <person name="Malavazi I."/>
            <person name="Matsuo A.L."/>
            <person name="Morais F.V."/>
            <person name="Pereira M."/>
            <person name="Rodriguez-Brito S."/>
            <person name="Sakthikumar S."/>
            <person name="Salem-Izacc S.M."/>
            <person name="Sykes S.M."/>
            <person name="Teixeira M.M."/>
            <person name="Vallejo M.C."/>
            <person name="Walter M.E."/>
            <person name="Yandava C."/>
            <person name="Young S."/>
            <person name="Zeng Q."/>
            <person name="Zucker J."/>
            <person name="Felipe M.S."/>
            <person name="Goldman G.H."/>
            <person name="Haas B.J."/>
            <person name="McEwen J.G."/>
            <person name="Nino-Vega G."/>
            <person name="Puccia R."/>
            <person name="San-Blas G."/>
            <person name="Soares C.M."/>
            <person name="Birren B.W."/>
            <person name="Cuomo C.A."/>
        </authorList>
    </citation>
    <scope>NUCLEOTIDE SEQUENCE [LARGE SCALE GENOMIC DNA]</scope>
    <source>
        <strain evidence="2">ATCC MYA-826 / Pb01</strain>
    </source>
</reference>
<proteinExistence type="predicted"/>
<dbReference type="VEuPathDB" id="FungiDB:PAAG_11974"/>
<dbReference type="KEGG" id="pbl:PAAG_11974"/>
<dbReference type="Proteomes" id="UP000002059">
    <property type="component" value="Partially assembled WGS sequence"/>
</dbReference>
<organism evidence="1 2">
    <name type="scientific">Paracoccidioides lutzii (strain ATCC MYA-826 / Pb01)</name>
    <name type="common">Paracoccidioides brasiliensis</name>
    <dbReference type="NCBI Taxonomy" id="502779"/>
    <lineage>
        <taxon>Eukaryota</taxon>
        <taxon>Fungi</taxon>
        <taxon>Dikarya</taxon>
        <taxon>Ascomycota</taxon>
        <taxon>Pezizomycotina</taxon>
        <taxon>Eurotiomycetes</taxon>
        <taxon>Eurotiomycetidae</taxon>
        <taxon>Onygenales</taxon>
        <taxon>Ajellomycetaceae</taxon>
        <taxon>Paracoccidioides</taxon>
    </lineage>
</organism>
<dbReference type="AlphaFoldDB" id="A0A0A2V1D0"/>
<accession>A0A0A2V1D0</accession>
<gene>
    <name evidence="1" type="ORF">PAAG_11974</name>
</gene>
<evidence type="ECO:0000313" key="2">
    <source>
        <dbReference type="Proteomes" id="UP000002059"/>
    </source>
</evidence>
<dbReference type="RefSeq" id="XP_015702834.1">
    <property type="nucleotide sequence ID" value="XM_015847531.1"/>
</dbReference>
<protein>
    <submittedName>
        <fullName evidence="1">Uncharacterized protein</fullName>
    </submittedName>
</protein>
<dbReference type="GeneID" id="26970785"/>
<dbReference type="EMBL" id="KN294004">
    <property type="protein sequence ID" value="KGQ01298.1"/>
    <property type="molecule type" value="Genomic_DNA"/>
</dbReference>
<sequence>MALVSQCYELLLNNMVPKYPVPHSGQGLLYMNGDRNASRIGSVGGDMTFRNYIGRTGGLVMQTRSDLGFLYSFIVGAEIISQLSINRLLLHNKTTFSDSSRWRCRTPRDDERCRLSKRAALWARPATNIHALLRALLRVLRLLIIAGEKGQIIIILVEATSLEHVRIAAVIEISREDIRRKSYVCIKLSTDCGRRKISKD</sequence>
<evidence type="ECO:0000313" key="1">
    <source>
        <dbReference type="EMBL" id="KGQ01298.1"/>
    </source>
</evidence>
<dbReference type="HOGENOM" id="CLU_1366631_0_0_1"/>